<sequence>MELWAAGFNAWGQLEFEKPEVSSSVSDDLGQFTCIMRDGKICVLKSTFSTTIVGISDRTRAAGSPDDILTNLTEQGKLKSSAIAGNDKICQLKGNAVIQYSSAEDYRKGIYETLEDIGAVIQLEAGQTGFTALTTTGKVYSWGDERYGQCLGREIDEDLPASKPCIVEDLADLPNRIIKISSSGYVTAALTSANDAYFWGRGEDPKDLISAFPTPLDLDGQDILDVAVGFNHIVVLTTERKVFIVGDNGNGQLGLAIEKSDDWREAPLPLSNGQRVSGIYAGYKNTFVLVEDEMA</sequence>
<proteinExistence type="predicted"/>
<dbReference type="AlphaFoldDB" id="A0A9P7ZAX7"/>
<feature type="repeat" description="RCC1" evidence="2">
    <location>
        <begin position="137"/>
        <end position="193"/>
    </location>
</feature>
<dbReference type="PANTHER" id="PTHR22870:SF408">
    <property type="entry name" value="OS09G0560450 PROTEIN"/>
    <property type="match status" value="1"/>
</dbReference>
<dbReference type="SUPFAM" id="SSF50985">
    <property type="entry name" value="RCC1/BLIP-II"/>
    <property type="match status" value="1"/>
</dbReference>
<dbReference type="OrthoDB" id="5370059at2759"/>
<accession>A0A9P7ZAX7</accession>
<reference evidence="3" key="1">
    <citation type="journal article" date="2021" name="IMA Fungus">
        <title>Genomic characterization of three marine fungi, including Emericellopsis atlantica sp. nov. with signatures of a generalist lifestyle and marine biomass degradation.</title>
        <authorList>
            <person name="Hagestad O.C."/>
            <person name="Hou L."/>
            <person name="Andersen J.H."/>
            <person name="Hansen E.H."/>
            <person name="Altermark B."/>
            <person name="Li C."/>
            <person name="Kuhnert E."/>
            <person name="Cox R.J."/>
            <person name="Crous P.W."/>
            <person name="Spatafora J.W."/>
            <person name="Lail K."/>
            <person name="Amirebrahimi M."/>
            <person name="Lipzen A."/>
            <person name="Pangilinan J."/>
            <person name="Andreopoulos W."/>
            <person name="Hayes R.D."/>
            <person name="Ng V."/>
            <person name="Grigoriev I.V."/>
            <person name="Jackson S.A."/>
            <person name="Sutton T.D.S."/>
            <person name="Dobson A.D.W."/>
            <person name="Rama T."/>
        </authorList>
    </citation>
    <scope>NUCLEOTIDE SEQUENCE</scope>
    <source>
        <strain evidence="3">TRa3180A</strain>
    </source>
</reference>
<dbReference type="EMBL" id="MU253754">
    <property type="protein sequence ID" value="KAG9248165.1"/>
    <property type="molecule type" value="Genomic_DNA"/>
</dbReference>
<evidence type="ECO:0000256" key="2">
    <source>
        <dbReference type="PROSITE-ProRule" id="PRU00235"/>
    </source>
</evidence>
<keyword evidence="4" id="KW-1185">Reference proteome</keyword>
<feature type="repeat" description="RCC1" evidence="2">
    <location>
        <begin position="194"/>
        <end position="239"/>
    </location>
</feature>
<dbReference type="Proteomes" id="UP000887226">
    <property type="component" value="Unassembled WGS sequence"/>
</dbReference>
<evidence type="ECO:0000313" key="3">
    <source>
        <dbReference type="EMBL" id="KAG9248165.1"/>
    </source>
</evidence>
<keyword evidence="1" id="KW-0677">Repeat</keyword>
<organism evidence="3 4">
    <name type="scientific">Calycina marina</name>
    <dbReference type="NCBI Taxonomy" id="1763456"/>
    <lineage>
        <taxon>Eukaryota</taxon>
        <taxon>Fungi</taxon>
        <taxon>Dikarya</taxon>
        <taxon>Ascomycota</taxon>
        <taxon>Pezizomycotina</taxon>
        <taxon>Leotiomycetes</taxon>
        <taxon>Helotiales</taxon>
        <taxon>Pezizellaceae</taxon>
        <taxon>Calycina</taxon>
    </lineage>
</organism>
<evidence type="ECO:0000256" key="1">
    <source>
        <dbReference type="ARBA" id="ARBA00022737"/>
    </source>
</evidence>
<dbReference type="InterPro" id="IPR009091">
    <property type="entry name" value="RCC1/BLIP-II"/>
</dbReference>
<dbReference type="Gene3D" id="2.130.10.30">
    <property type="entry name" value="Regulator of chromosome condensation 1/beta-lactamase-inhibitor protein II"/>
    <property type="match status" value="1"/>
</dbReference>
<dbReference type="Pfam" id="PF13540">
    <property type="entry name" value="RCC1_2"/>
    <property type="match status" value="2"/>
</dbReference>
<evidence type="ECO:0000313" key="4">
    <source>
        <dbReference type="Proteomes" id="UP000887226"/>
    </source>
</evidence>
<comment type="caution">
    <text evidence="3">The sequence shown here is derived from an EMBL/GenBank/DDBJ whole genome shotgun (WGS) entry which is preliminary data.</text>
</comment>
<dbReference type="InterPro" id="IPR051210">
    <property type="entry name" value="Ub_ligase/GEF_domain"/>
</dbReference>
<dbReference type="PANTHER" id="PTHR22870">
    <property type="entry name" value="REGULATOR OF CHROMOSOME CONDENSATION"/>
    <property type="match status" value="1"/>
</dbReference>
<name>A0A9P7ZAX7_9HELO</name>
<feature type="repeat" description="RCC1" evidence="2">
    <location>
        <begin position="240"/>
        <end position="292"/>
    </location>
</feature>
<protein>
    <submittedName>
        <fullName evidence="3">Regulator of chromosome condensation 1/beta-lactamase-inhibitor protein II</fullName>
    </submittedName>
</protein>
<gene>
    <name evidence="3" type="ORF">BJ878DRAFT_538577</name>
</gene>
<dbReference type="InterPro" id="IPR000408">
    <property type="entry name" value="Reg_chr_condens"/>
</dbReference>
<dbReference type="PROSITE" id="PS50012">
    <property type="entry name" value="RCC1_3"/>
    <property type="match status" value="3"/>
</dbReference>